<dbReference type="Pfam" id="PF04082">
    <property type="entry name" value="Fungal_trans"/>
    <property type="match status" value="1"/>
</dbReference>
<evidence type="ECO:0000256" key="5">
    <source>
        <dbReference type="ARBA" id="ARBA00023125"/>
    </source>
</evidence>
<feature type="binding site" description="axial binding residue" evidence="8">
    <location>
        <position position="1104"/>
    </location>
    <ligand>
        <name>heme</name>
        <dbReference type="ChEBI" id="CHEBI:30413"/>
    </ligand>
    <ligandPart>
        <name>Fe</name>
        <dbReference type="ChEBI" id="CHEBI:18248"/>
    </ligandPart>
</feature>
<comment type="subcellular location">
    <subcellularLocation>
        <location evidence="1">Nucleus</location>
    </subcellularLocation>
</comment>
<evidence type="ECO:0000256" key="6">
    <source>
        <dbReference type="ARBA" id="ARBA00023163"/>
    </source>
</evidence>
<dbReference type="InterPro" id="IPR001128">
    <property type="entry name" value="Cyt_P450"/>
</dbReference>
<feature type="domain" description="Zn(2)-C6 fungal-type" evidence="10">
    <location>
        <begin position="12"/>
        <end position="42"/>
    </location>
</feature>
<dbReference type="PROSITE" id="PS50048">
    <property type="entry name" value="ZN2_CY6_FUNGAL_2"/>
    <property type="match status" value="1"/>
</dbReference>
<dbReference type="GO" id="GO:0005506">
    <property type="term" value="F:iron ion binding"/>
    <property type="evidence" value="ECO:0007669"/>
    <property type="project" value="InterPro"/>
</dbReference>
<evidence type="ECO:0000259" key="10">
    <source>
        <dbReference type="PROSITE" id="PS50048"/>
    </source>
</evidence>
<keyword evidence="8" id="KW-0349">Heme</keyword>
<dbReference type="SMART" id="SM00066">
    <property type="entry name" value="GAL4"/>
    <property type="match status" value="1"/>
</dbReference>
<dbReference type="AlphaFoldDB" id="A0A507QWW2"/>
<reference evidence="11 12" key="1">
    <citation type="submission" date="2019-06" db="EMBL/GenBank/DDBJ databases">
        <title>Wine fermentation using esterase from Monascus purpureus.</title>
        <authorList>
            <person name="Geng C."/>
            <person name="Zhang Y."/>
        </authorList>
    </citation>
    <scope>NUCLEOTIDE SEQUENCE [LARGE SCALE GENOMIC DNA]</scope>
    <source>
        <strain evidence="11">HQ1</strain>
    </source>
</reference>
<evidence type="ECO:0000256" key="2">
    <source>
        <dbReference type="ARBA" id="ARBA00022723"/>
    </source>
</evidence>
<dbReference type="GO" id="GO:0005634">
    <property type="term" value="C:nucleus"/>
    <property type="evidence" value="ECO:0007669"/>
    <property type="project" value="UniProtKB-SubCell"/>
</dbReference>
<keyword evidence="5" id="KW-0238">DNA-binding</keyword>
<feature type="compositionally biased region" description="Polar residues" evidence="9">
    <location>
        <begin position="98"/>
        <end position="115"/>
    </location>
</feature>
<keyword evidence="6" id="KW-0804">Transcription</keyword>
<dbReference type="SUPFAM" id="SSF57701">
    <property type="entry name" value="Zn2/Cys6 DNA-binding domain"/>
    <property type="match status" value="1"/>
</dbReference>
<dbReference type="EMBL" id="VIFY01000073">
    <property type="protein sequence ID" value="TQB71868.1"/>
    <property type="molecule type" value="Genomic_DNA"/>
</dbReference>
<sequence>MASTATARAENSCQRCHRRKKRCDRTLPQCDACRHAKVPCSFRDDHTQEASFSIAYVRGLEFRVKELEQQLAATVVSRQAPYGPSSPHWDSVVDFGTRSPTSPENLSLNGSTIQPAGNAAASPPSMTRMTRPRTDSLAEELKLLSLEATAERHLGPSSGISFAKLTQAVLRRLSPDKEAFIFESEVDNLQQTDTEQVSMSELLPNLGSSPVNFGSCPASPLPLHAFSVNEVLGTFADPIDLSSLDAARISHLLDFYFAHSHTLYPVVRQNEFTTVLWRVYANPLDSLVQSPLWQFRIWMVLAIGSTAYCSVSLVDETESVRFFNKAMTYFESVMGYGDLAALEALMLQVSFSFFNKIGPNTWFLVGVAARMAIGMGLHASDTYKSLAVDVAEYQKRLFFSLYMMDRVVSVALGRPFAIHDDDIDVEPFADADDEQIKPDGIIPRGTLEPSSMAVPLHILALRRIASDTRSLVHSIKSSQEQNQAVKDQTIQALHKRLIEWRRSMPFPLPDLQSNVPHLSTSWFDLNYYTHVIMLYRPSPLCPTLNLPKVTILAEASAMAIRQAINMHRQRRFSYNWLNLFSVFNSTLSLMYATTAQPDSLSLVLERTKAINDLELALELLEVFGKKFPSAKKIQGMVQEDMEEMVSKDILPLSLDVVPRSYGVVFLLVLVLYFLYRGTLGTDIPYIKGIPEIPGAIPVFGHLLQLGDDHASVCERWWRQYGHSVFQIKLGNTRAVVVNSFQDCRKMLLSHQNAIIDRPKLYTFHGVISSTQGFTIGSSPWDDSCKKKRKAAGTALGRPALRNYHPMFDLESYCIVRDLRRDSKNGEIELNVRPYIQRYALNTTLTLCYGIRMDAVYDELLREILYVGSAISLLRSASENLQDYVPFLRYMPNNKKVARSKELRQRRDNYLNLLLDKVRDMIKKGTDKPCISAAILKDEETKLTGVEVSSICLSLVSGGFETIPGTMTSAIGSLSTPEGQIWQDRAYEDIKRQYPDLREAWTNCYKEEKVPYLNAIIKEAGRYYTVSSMSLPRKTMTEVNWNGAIIPPKTMILINAQAGNHDVDHFGPDAGKFDPERWLKTLDPPTEKETTGLQHLSFGAGSRACSGQFIASRLLYAALLRLLSCYKIVASEEHPPNTDYVDYNQFKSALVAIPRDFKVKLVPRDATLTSELLEEAELRTKEHYME</sequence>
<dbReference type="PANTHER" id="PTHR47782">
    <property type="entry name" value="ZN(II)2CYS6 TRANSCRIPTION FACTOR (EUROFUNG)-RELATED"/>
    <property type="match status" value="1"/>
</dbReference>
<dbReference type="STRING" id="5098.A0A507QWW2"/>
<comment type="cofactor">
    <cofactor evidence="8">
        <name>heme</name>
        <dbReference type="ChEBI" id="CHEBI:30413"/>
    </cofactor>
</comment>
<dbReference type="GO" id="GO:0020037">
    <property type="term" value="F:heme binding"/>
    <property type="evidence" value="ECO:0007669"/>
    <property type="project" value="InterPro"/>
</dbReference>
<dbReference type="InterPro" id="IPR036864">
    <property type="entry name" value="Zn2-C6_fun-type_DNA-bd_sf"/>
</dbReference>
<keyword evidence="3" id="KW-0862">Zinc</keyword>
<keyword evidence="4" id="KW-0805">Transcription regulation</keyword>
<proteinExistence type="predicted"/>
<dbReference type="GO" id="GO:0043565">
    <property type="term" value="F:sequence-specific DNA binding"/>
    <property type="evidence" value="ECO:0007669"/>
    <property type="project" value="TreeGrafter"/>
</dbReference>
<evidence type="ECO:0000256" key="4">
    <source>
        <dbReference type="ARBA" id="ARBA00023015"/>
    </source>
</evidence>
<dbReference type="InterPro" id="IPR052202">
    <property type="entry name" value="Yeast_MetPath_Reg"/>
</dbReference>
<dbReference type="InterPro" id="IPR002401">
    <property type="entry name" value="Cyt_P450_E_grp-I"/>
</dbReference>
<comment type="caution">
    <text evidence="11">The sequence shown here is derived from an EMBL/GenBank/DDBJ whole genome shotgun (WGS) entry which is preliminary data.</text>
</comment>
<dbReference type="Pfam" id="PF00067">
    <property type="entry name" value="p450"/>
    <property type="match status" value="1"/>
</dbReference>
<keyword evidence="12" id="KW-1185">Reference proteome</keyword>
<organism evidence="11 12">
    <name type="scientific">Monascus purpureus</name>
    <name type="common">Red mold</name>
    <name type="synonym">Monascus anka</name>
    <dbReference type="NCBI Taxonomy" id="5098"/>
    <lineage>
        <taxon>Eukaryota</taxon>
        <taxon>Fungi</taxon>
        <taxon>Dikarya</taxon>
        <taxon>Ascomycota</taxon>
        <taxon>Pezizomycotina</taxon>
        <taxon>Eurotiomycetes</taxon>
        <taxon>Eurotiomycetidae</taxon>
        <taxon>Eurotiales</taxon>
        <taxon>Aspergillaceae</taxon>
        <taxon>Monascus</taxon>
    </lineage>
</organism>
<dbReference type="SUPFAM" id="SSF48264">
    <property type="entry name" value="Cytochrome P450"/>
    <property type="match status" value="1"/>
</dbReference>
<dbReference type="GO" id="GO:0006351">
    <property type="term" value="P:DNA-templated transcription"/>
    <property type="evidence" value="ECO:0007669"/>
    <property type="project" value="InterPro"/>
</dbReference>
<dbReference type="Gene3D" id="1.10.630.10">
    <property type="entry name" value="Cytochrome P450"/>
    <property type="match status" value="1"/>
</dbReference>
<dbReference type="GO" id="GO:0008270">
    <property type="term" value="F:zinc ion binding"/>
    <property type="evidence" value="ECO:0007669"/>
    <property type="project" value="InterPro"/>
</dbReference>
<evidence type="ECO:0000256" key="8">
    <source>
        <dbReference type="PIRSR" id="PIRSR602401-1"/>
    </source>
</evidence>
<dbReference type="Gene3D" id="4.10.240.10">
    <property type="entry name" value="Zn(2)-C6 fungal-type DNA-binding domain"/>
    <property type="match status" value="1"/>
</dbReference>
<keyword evidence="2 8" id="KW-0479">Metal-binding</keyword>
<dbReference type="GO" id="GO:0004497">
    <property type="term" value="F:monooxygenase activity"/>
    <property type="evidence" value="ECO:0007669"/>
    <property type="project" value="InterPro"/>
</dbReference>
<dbReference type="GO" id="GO:0000981">
    <property type="term" value="F:DNA-binding transcription factor activity, RNA polymerase II-specific"/>
    <property type="evidence" value="ECO:0007669"/>
    <property type="project" value="InterPro"/>
</dbReference>
<dbReference type="GO" id="GO:0016705">
    <property type="term" value="F:oxidoreductase activity, acting on paired donors, with incorporation or reduction of molecular oxygen"/>
    <property type="evidence" value="ECO:0007669"/>
    <property type="project" value="InterPro"/>
</dbReference>
<accession>A0A507QWW2</accession>
<dbReference type="InterPro" id="IPR001138">
    <property type="entry name" value="Zn2Cys6_DnaBD"/>
</dbReference>
<dbReference type="GO" id="GO:0045944">
    <property type="term" value="P:positive regulation of transcription by RNA polymerase II"/>
    <property type="evidence" value="ECO:0007669"/>
    <property type="project" value="TreeGrafter"/>
</dbReference>
<keyword evidence="7" id="KW-0539">Nucleus</keyword>
<evidence type="ECO:0000256" key="9">
    <source>
        <dbReference type="SAM" id="MobiDB-lite"/>
    </source>
</evidence>
<dbReference type="CDD" id="cd00067">
    <property type="entry name" value="GAL4"/>
    <property type="match status" value="1"/>
</dbReference>
<evidence type="ECO:0000313" key="12">
    <source>
        <dbReference type="Proteomes" id="UP000319663"/>
    </source>
</evidence>
<dbReference type="PANTHER" id="PTHR47782:SF12">
    <property type="entry name" value="ZN(II)2CYS6 TRANSCRIPTION FACTOR (EUROFUNG)"/>
    <property type="match status" value="1"/>
</dbReference>
<dbReference type="InterPro" id="IPR036396">
    <property type="entry name" value="Cyt_P450_sf"/>
</dbReference>
<name>A0A507QWW2_MONPU</name>
<dbReference type="SMART" id="SM00906">
    <property type="entry name" value="Fungal_trans"/>
    <property type="match status" value="1"/>
</dbReference>
<evidence type="ECO:0000313" key="11">
    <source>
        <dbReference type="EMBL" id="TQB71868.1"/>
    </source>
</evidence>
<dbReference type="PRINTS" id="PR00463">
    <property type="entry name" value="EP450I"/>
</dbReference>
<dbReference type="CDD" id="cd12148">
    <property type="entry name" value="fungal_TF_MHR"/>
    <property type="match status" value="1"/>
</dbReference>
<evidence type="ECO:0000256" key="7">
    <source>
        <dbReference type="ARBA" id="ARBA00023242"/>
    </source>
</evidence>
<keyword evidence="8" id="KW-0408">Iron</keyword>
<evidence type="ECO:0000256" key="3">
    <source>
        <dbReference type="ARBA" id="ARBA00022833"/>
    </source>
</evidence>
<feature type="region of interest" description="Disordered" evidence="9">
    <location>
        <begin position="98"/>
        <end position="130"/>
    </location>
</feature>
<protein>
    <recommendedName>
        <fullName evidence="10">Zn(2)-C6 fungal-type domain-containing protein</fullName>
    </recommendedName>
</protein>
<dbReference type="InterPro" id="IPR007219">
    <property type="entry name" value="XnlR_reg_dom"/>
</dbReference>
<evidence type="ECO:0000256" key="1">
    <source>
        <dbReference type="ARBA" id="ARBA00004123"/>
    </source>
</evidence>
<dbReference type="PROSITE" id="PS00463">
    <property type="entry name" value="ZN2_CY6_FUNGAL_1"/>
    <property type="match status" value="1"/>
</dbReference>
<gene>
    <name evidence="11" type="ORF">MPDQ_007242</name>
</gene>
<dbReference type="Proteomes" id="UP000319663">
    <property type="component" value="Unassembled WGS sequence"/>
</dbReference>
<dbReference type="Pfam" id="PF00172">
    <property type="entry name" value="Zn_clus"/>
    <property type="match status" value="1"/>
</dbReference>